<dbReference type="OrthoDB" id="4062651at2759"/>
<organism evidence="3">
    <name type="scientific">Spathaspora passalidarum (strain NRRL Y-27907 / 11-Y1)</name>
    <dbReference type="NCBI Taxonomy" id="619300"/>
    <lineage>
        <taxon>Eukaryota</taxon>
        <taxon>Fungi</taxon>
        <taxon>Dikarya</taxon>
        <taxon>Ascomycota</taxon>
        <taxon>Saccharomycotina</taxon>
        <taxon>Pichiomycetes</taxon>
        <taxon>Debaryomycetaceae</taxon>
        <taxon>Spathaspora</taxon>
    </lineage>
</organism>
<evidence type="ECO:0000313" key="3">
    <source>
        <dbReference type="Proteomes" id="UP000000709"/>
    </source>
</evidence>
<reference evidence="2 3" key="1">
    <citation type="journal article" date="2011" name="Proc. Natl. Acad. Sci. U.S.A.">
        <title>Comparative genomics of xylose-fermenting fungi for enhanced biofuel production.</title>
        <authorList>
            <person name="Wohlbach D.J."/>
            <person name="Kuo A."/>
            <person name="Sato T.K."/>
            <person name="Potts K.M."/>
            <person name="Salamov A.A."/>
            <person name="LaButti K.M."/>
            <person name="Sun H."/>
            <person name="Clum A."/>
            <person name="Pangilinan J.L."/>
            <person name="Lindquist E.A."/>
            <person name="Lucas S."/>
            <person name="Lapidus A."/>
            <person name="Jin M."/>
            <person name="Gunawan C."/>
            <person name="Balan V."/>
            <person name="Dale B.E."/>
            <person name="Jeffries T.W."/>
            <person name="Zinkel R."/>
            <person name="Barry K.W."/>
            <person name="Grigoriev I.V."/>
            <person name="Gasch A.P."/>
        </authorList>
    </citation>
    <scope>NUCLEOTIDE SEQUENCE [LARGE SCALE GENOMIC DNA]</scope>
    <source>
        <strain evidence="3">NRRL Y-27907 / 11-Y1</strain>
    </source>
</reference>
<evidence type="ECO:0000256" key="1">
    <source>
        <dbReference type="SAM" id="MobiDB-lite"/>
    </source>
</evidence>
<dbReference type="KEGG" id="spaa:SPAPADRAFT_53004"/>
<feature type="compositionally biased region" description="Polar residues" evidence="1">
    <location>
        <begin position="10"/>
        <end position="29"/>
    </location>
</feature>
<name>G3AVF9_SPAPN</name>
<protein>
    <submittedName>
        <fullName evidence="2">Uncharacterized protein</fullName>
    </submittedName>
</protein>
<dbReference type="AlphaFoldDB" id="G3AVF9"/>
<proteinExistence type="predicted"/>
<dbReference type="EMBL" id="GL996506">
    <property type="protein sequence ID" value="EGW30179.1"/>
    <property type="molecule type" value="Genomic_DNA"/>
</dbReference>
<feature type="compositionally biased region" description="Low complexity" evidence="1">
    <location>
        <begin position="30"/>
        <end position="55"/>
    </location>
</feature>
<sequence>MTKKARGPLLSSSIKDSRSNNQETSKQPMTSSMSTTPSAASLLANTANSRNSLSNYPTFNSNYKRHTTTNLSISSNSKQLKLNTEAVNCKSSLKFKSVGTQTTESALFQDKRVKYVDDDAYNSQLSSLFATFNFGSKQDLVNDLTTSLN</sequence>
<feature type="region of interest" description="Disordered" evidence="1">
    <location>
        <begin position="1"/>
        <end position="60"/>
    </location>
</feature>
<dbReference type="Proteomes" id="UP000000709">
    <property type="component" value="Unassembled WGS sequence"/>
</dbReference>
<gene>
    <name evidence="2" type="ORF">SPAPADRAFT_53004</name>
</gene>
<keyword evidence="3" id="KW-1185">Reference proteome</keyword>
<evidence type="ECO:0000313" key="2">
    <source>
        <dbReference type="EMBL" id="EGW30179.1"/>
    </source>
</evidence>
<dbReference type="GeneID" id="18871746"/>
<dbReference type="InParanoid" id="G3AVF9"/>
<dbReference type="HOGENOM" id="CLU_1750824_0_0_1"/>
<accession>G3AVF9</accession>
<dbReference type="RefSeq" id="XP_007377945.1">
    <property type="nucleotide sequence ID" value="XM_007377883.1"/>
</dbReference>